<dbReference type="NCBIfam" id="TIGR00093">
    <property type="entry name" value="pseudouridine synthase"/>
    <property type="match status" value="1"/>
</dbReference>
<protein>
    <recommendedName>
        <fullName evidence="3">Pseudouridine synthase</fullName>
        <ecNumber evidence="3">5.4.99.-</ecNumber>
    </recommendedName>
</protein>
<dbReference type="GO" id="GO:0001522">
    <property type="term" value="P:pseudouridine synthesis"/>
    <property type="evidence" value="ECO:0007669"/>
    <property type="project" value="InterPro"/>
</dbReference>
<gene>
    <name evidence="5" type="ORF">IL45_14265</name>
</gene>
<dbReference type="InterPro" id="IPR020094">
    <property type="entry name" value="TruA/RsuA/RluB/E/F_N"/>
</dbReference>
<dbReference type="InterPro" id="IPR018496">
    <property type="entry name" value="PsdUridine_synth_RsuA/RluB_CS"/>
</dbReference>
<dbReference type="RefSeq" id="WP_036585015.1">
    <property type="nucleotide sequence ID" value="NZ_CP138994.1"/>
</dbReference>
<dbReference type="GO" id="GO:0140098">
    <property type="term" value="F:catalytic activity, acting on RNA"/>
    <property type="evidence" value="ECO:0007669"/>
    <property type="project" value="UniProtKB-ARBA"/>
</dbReference>
<dbReference type="GO" id="GO:0003723">
    <property type="term" value="F:RNA binding"/>
    <property type="evidence" value="ECO:0007669"/>
    <property type="project" value="InterPro"/>
</dbReference>
<dbReference type="InterPro" id="IPR050343">
    <property type="entry name" value="RsuA_PseudoU_synthase"/>
</dbReference>
<dbReference type="PANTHER" id="PTHR47683:SF2">
    <property type="entry name" value="RNA-BINDING S4 DOMAIN-CONTAINING PROTEIN"/>
    <property type="match status" value="1"/>
</dbReference>
<dbReference type="InterPro" id="IPR006145">
    <property type="entry name" value="PsdUridine_synth_RsuA/RluA"/>
</dbReference>
<dbReference type="InterPro" id="IPR042092">
    <property type="entry name" value="PsdUridine_s_RsuA/RluB/E/F_cat"/>
</dbReference>
<evidence type="ECO:0000313" key="6">
    <source>
        <dbReference type="Proteomes" id="UP000028531"/>
    </source>
</evidence>
<dbReference type="Gene3D" id="3.30.70.580">
    <property type="entry name" value="Pseudouridine synthase I, catalytic domain, N-terminal subdomain"/>
    <property type="match status" value="1"/>
</dbReference>
<dbReference type="Proteomes" id="UP000028531">
    <property type="component" value="Unassembled WGS sequence"/>
</dbReference>
<evidence type="ECO:0000259" key="4">
    <source>
        <dbReference type="Pfam" id="PF00849"/>
    </source>
</evidence>
<dbReference type="AlphaFoldDB" id="A0A084JWE3"/>
<keyword evidence="2 3" id="KW-0413">Isomerase</keyword>
<dbReference type="GO" id="GO:0009982">
    <property type="term" value="F:pseudouridine synthase activity"/>
    <property type="evidence" value="ECO:0007669"/>
    <property type="project" value="InterPro"/>
</dbReference>
<evidence type="ECO:0000256" key="3">
    <source>
        <dbReference type="RuleBase" id="RU003887"/>
    </source>
</evidence>
<accession>A0A084JWE3</accession>
<organism evidence="5 6">
    <name type="scientific">Nonlabens ulvanivorans</name>
    <name type="common">Persicivirga ulvanivorans</name>
    <dbReference type="NCBI Taxonomy" id="906888"/>
    <lineage>
        <taxon>Bacteria</taxon>
        <taxon>Pseudomonadati</taxon>
        <taxon>Bacteroidota</taxon>
        <taxon>Flavobacteriia</taxon>
        <taxon>Flavobacteriales</taxon>
        <taxon>Flavobacteriaceae</taxon>
        <taxon>Nonlabens</taxon>
    </lineage>
</organism>
<comment type="caution">
    <text evidence="5">The sequence shown here is derived from an EMBL/GenBank/DDBJ whole genome shotgun (WGS) entry which is preliminary data.</text>
</comment>
<proteinExistence type="inferred from homology"/>
<sequence>MHRHFLIYKPYRMLSQFMTNDRHQKNKRFLGELYEFPENAMAIGRLDEQSEGLLLITTDGQLSHHINKSGKVDKEYAALVDGLITDKAITQLQNGVTISINGSTYDTKPCQVQKPHQTPDLPETKQKIRDERHGPTSWVNVTLSEGKFRQVRKMTGVVGFPTLRLARVRIGPYNIDSLKNQEVIEISDQEIRSLLFYDY</sequence>
<dbReference type="OrthoDB" id="1012272at2"/>
<reference evidence="5 6" key="1">
    <citation type="submission" date="2014-07" db="EMBL/GenBank/DDBJ databases">
        <title>Draft genome sequence of Nonlabens ulvanivorans, an ulvan degrading bacterium.</title>
        <authorList>
            <person name="Kopel M."/>
            <person name="Helbert W."/>
            <person name="Henrissat B."/>
            <person name="Doniger T."/>
            <person name="Banin E."/>
        </authorList>
    </citation>
    <scope>NUCLEOTIDE SEQUENCE [LARGE SCALE GENOMIC DNA]</scope>
    <source>
        <strain evidence="5 6">PLR</strain>
    </source>
</reference>
<dbReference type="InterPro" id="IPR000748">
    <property type="entry name" value="PsdUridine_synth_RsuA/RluB/E/F"/>
</dbReference>
<feature type="domain" description="Pseudouridine synthase RsuA/RluA-like" evidence="4">
    <location>
        <begin position="4"/>
        <end position="154"/>
    </location>
</feature>
<comment type="similarity">
    <text evidence="1 3">Belongs to the pseudouridine synthase RsuA family.</text>
</comment>
<evidence type="ECO:0000313" key="5">
    <source>
        <dbReference type="EMBL" id="KEZ93277.1"/>
    </source>
</evidence>
<dbReference type="PROSITE" id="PS01149">
    <property type="entry name" value="PSI_RSU"/>
    <property type="match status" value="1"/>
</dbReference>
<evidence type="ECO:0000256" key="2">
    <source>
        <dbReference type="ARBA" id="ARBA00023235"/>
    </source>
</evidence>
<dbReference type="Pfam" id="PF00849">
    <property type="entry name" value="PseudoU_synth_2"/>
    <property type="match status" value="1"/>
</dbReference>
<dbReference type="SUPFAM" id="SSF55120">
    <property type="entry name" value="Pseudouridine synthase"/>
    <property type="match status" value="1"/>
</dbReference>
<dbReference type="EMBL" id="JPJI01000032">
    <property type="protein sequence ID" value="KEZ93277.1"/>
    <property type="molecule type" value="Genomic_DNA"/>
</dbReference>
<dbReference type="Gene3D" id="3.30.70.1560">
    <property type="entry name" value="Alpha-L RNA-binding motif"/>
    <property type="match status" value="1"/>
</dbReference>
<evidence type="ECO:0000256" key="1">
    <source>
        <dbReference type="ARBA" id="ARBA00008348"/>
    </source>
</evidence>
<dbReference type="PANTHER" id="PTHR47683">
    <property type="entry name" value="PSEUDOURIDINE SYNTHASE FAMILY PROTEIN-RELATED"/>
    <property type="match status" value="1"/>
</dbReference>
<dbReference type="GO" id="GO:0006364">
    <property type="term" value="P:rRNA processing"/>
    <property type="evidence" value="ECO:0007669"/>
    <property type="project" value="UniProtKB-ARBA"/>
</dbReference>
<name>A0A084JWE3_NONUL</name>
<dbReference type="InterPro" id="IPR020103">
    <property type="entry name" value="PsdUridine_synth_cat_dom_sf"/>
</dbReference>
<dbReference type="EC" id="5.4.99.-" evidence="3"/>